<reference evidence="3 4" key="1">
    <citation type="submission" date="2020-02" db="EMBL/GenBank/DDBJ databases">
        <authorList>
            <person name="Criscuolo A."/>
        </authorList>
    </citation>
    <scope>NUCLEOTIDE SEQUENCE [LARGE SCALE GENOMIC DNA]</scope>
    <source>
        <strain evidence="3">CECT7796</strain>
    </source>
</reference>
<dbReference type="EMBL" id="CADCST010000066">
    <property type="protein sequence ID" value="CAA9196286.1"/>
    <property type="molecule type" value="Genomic_DNA"/>
</dbReference>
<keyword evidence="4" id="KW-1185">Reference proteome</keyword>
<dbReference type="Pfam" id="PF00975">
    <property type="entry name" value="Thioesterase"/>
    <property type="match status" value="1"/>
</dbReference>
<keyword evidence="3" id="KW-0378">Hydrolase</keyword>
<sequence>MYSNQKIQIFLLHFAGGSCYSFDFLKNDIQNNFECHALELPGRGKRNQEPCVLSKSAAVKDYVSQIKKRRSNNQPYIIYGHSMGATLGLSVTKKMEELSDPPTALIVSGNAGPGVYGSDLERHTLSDPEFKKELRSLGGVPEQILEDEDLYNYFSPIMRADFEILEKEKHSEIGLILNTPIFAVMGDEEKTAPEIENWKQYTNRKFDYKVVPGNHFFIHRQVKTLTQIITECAADSLVSL</sequence>
<name>A0ABN7EGJ3_9FLAO</name>
<evidence type="ECO:0000313" key="4">
    <source>
        <dbReference type="Proteomes" id="UP000474567"/>
    </source>
</evidence>
<dbReference type="GO" id="GO:0016787">
    <property type="term" value="F:hydrolase activity"/>
    <property type="evidence" value="ECO:0007669"/>
    <property type="project" value="UniProtKB-KW"/>
</dbReference>
<dbReference type="InterPro" id="IPR029058">
    <property type="entry name" value="AB_hydrolase_fold"/>
</dbReference>
<evidence type="ECO:0000259" key="2">
    <source>
        <dbReference type="Pfam" id="PF00975"/>
    </source>
</evidence>
<dbReference type="EC" id="3.1.2.-" evidence="3"/>
<protein>
    <submittedName>
        <fullName evidence="3">Thioesterase PikA5</fullName>
        <ecNumber evidence="3">3.1.2.-</ecNumber>
    </submittedName>
</protein>
<dbReference type="PROSITE" id="PS51257">
    <property type="entry name" value="PROKAR_LIPOPROTEIN"/>
    <property type="match status" value="1"/>
</dbReference>
<dbReference type="PANTHER" id="PTHR11487">
    <property type="entry name" value="THIOESTERASE"/>
    <property type="match status" value="1"/>
</dbReference>
<dbReference type="PANTHER" id="PTHR11487:SF0">
    <property type="entry name" value="S-ACYL FATTY ACID SYNTHASE THIOESTERASE, MEDIUM CHAIN"/>
    <property type="match status" value="1"/>
</dbReference>
<comment type="similarity">
    <text evidence="1">Belongs to the thioesterase family.</text>
</comment>
<dbReference type="SUPFAM" id="SSF53474">
    <property type="entry name" value="alpha/beta-Hydrolases"/>
    <property type="match status" value="1"/>
</dbReference>
<evidence type="ECO:0000313" key="3">
    <source>
        <dbReference type="EMBL" id="CAA9196286.1"/>
    </source>
</evidence>
<dbReference type="InterPro" id="IPR012223">
    <property type="entry name" value="TEII"/>
</dbReference>
<feature type="domain" description="Thioesterase" evidence="2">
    <location>
        <begin position="8"/>
        <end position="231"/>
    </location>
</feature>
<comment type="caution">
    <text evidence="3">The sequence shown here is derived from an EMBL/GenBank/DDBJ whole genome shotgun (WGS) entry which is preliminary data.</text>
</comment>
<dbReference type="Gene3D" id="3.40.50.1820">
    <property type="entry name" value="alpha/beta hydrolase"/>
    <property type="match status" value="1"/>
</dbReference>
<gene>
    <name evidence="3" type="primary">pikAV</name>
    <name evidence="3" type="ORF">FLACOL7796_01064</name>
</gene>
<evidence type="ECO:0000256" key="1">
    <source>
        <dbReference type="ARBA" id="ARBA00007169"/>
    </source>
</evidence>
<accession>A0ABN7EGJ3</accession>
<dbReference type="Proteomes" id="UP000474567">
    <property type="component" value="Unassembled WGS sequence"/>
</dbReference>
<dbReference type="RefSeq" id="WP_173965023.1">
    <property type="nucleotide sequence ID" value="NZ_CADCST010000066.1"/>
</dbReference>
<dbReference type="InterPro" id="IPR001031">
    <property type="entry name" value="Thioesterase"/>
</dbReference>
<organism evidence="3 4">
    <name type="scientific">Flavobacterium collinsii</name>
    <dbReference type="NCBI Taxonomy" id="1114861"/>
    <lineage>
        <taxon>Bacteria</taxon>
        <taxon>Pseudomonadati</taxon>
        <taxon>Bacteroidota</taxon>
        <taxon>Flavobacteriia</taxon>
        <taxon>Flavobacteriales</taxon>
        <taxon>Flavobacteriaceae</taxon>
        <taxon>Flavobacterium</taxon>
    </lineage>
</organism>
<proteinExistence type="inferred from homology"/>